<evidence type="ECO:0000313" key="3">
    <source>
        <dbReference type="EMBL" id="MCH89847.1"/>
    </source>
</evidence>
<dbReference type="PANTHER" id="PTHR23024:SF562">
    <property type="entry name" value="2-HYDROXYISOFLAVANONE DEHYDRATASE"/>
    <property type="match status" value="1"/>
</dbReference>
<dbReference type="Gene3D" id="3.40.50.1820">
    <property type="entry name" value="alpha/beta hydrolase"/>
    <property type="match status" value="1"/>
</dbReference>
<dbReference type="GO" id="GO:0016787">
    <property type="term" value="F:hydrolase activity"/>
    <property type="evidence" value="ECO:0007669"/>
    <property type="project" value="InterPro"/>
</dbReference>
<dbReference type="EMBL" id="LXQA010017036">
    <property type="protein sequence ID" value="MCH89847.1"/>
    <property type="molecule type" value="Genomic_DNA"/>
</dbReference>
<dbReference type="InterPro" id="IPR029058">
    <property type="entry name" value="AB_hydrolase_fold"/>
</dbReference>
<accession>A0A392MQS0</accession>
<proteinExistence type="inferred from homology"/>
<dbReference type="Pfam" id="PF07859">
    <property type="entry name" value="Abhydrolase_3"/>
    <property type="match status" value="1"/>
</dbReference>
<feature type="domain" description="Alpha/beta hydrolase fold-3" evidence="2">
    <location>
        <begin position="3"/>
        <end position="66"/>
    </location>
</feature>
<dbReference type="AlphaFoldDB" id="A0A392MQS0"/>
<evidence type="ECO:0000259" key="2">
    <source>
        <dbReference type="Pfam" id="PF07859"/>
    </source>
</evidence>
<gene>
    <name evidence="3" type="ORF">A2U01_0010749</name>
</gene>
<dbReference type="PANTHER" id="PTHR23024">
    <property type="entry name" value="ARYLACETAMIDE DEACETYLASE"/>
    <property type="match status" value="1"/>
</dbReference>
<evidence type="ECO:0000256" key="1">
    <source>
        <dbReference type="ARBA" id="ARBA00010515"/>
    </source>
</evidence>
<reference evidence="3 4" key="1">
    <citation type="journal article" date="2018" name="Front. Plant Sci.">
        <title>Red Clover (Trifolium pratense) and Zigzag Clover (T. medium) - A Picture of Genomic Similarities and Differences.</title>
        <authorList>
            <person name="Dluhosova J."/>
            <person name="Istvanek J."/>
            <person name="Nedelnik J."/>
            <person name="Repkova J."/>
        </authorList>
    </citation>
    <scope>NUCLEOTIDE SEQUENCE [LARGE SCALE GENOMIC DNA]</scope>
    <source>
        <strain evidence="4">cv. 10/8</strain>
        <tissue evidence="3">Leaf</tissue>
    </source>
</reference>
<comment type="similarity">
    <text evidence="1">Belongs to the 'GDXG' lipolytic enzyme family.</text>
</comment>
<keyword evidence="4" id="KW-1185">Reference proteome</keyword>
<organism evidence="3 4">
    <name type="scientific">Trifolium medium</name>
    <dbReference type="NCBI Taxonomy" id="97028"/>
    <lineage>
        <taxon>Eukaryota</taxon>
        <taxon>Viridiplantae</taxon>
        <taxon>Streptophyta</taxon>
        <taxon>Embryophyta</taxon>
        <taxon>Tracheophyta</taxon>
        <taxon>Spermatophyta</taxon>
        <taxon>Magnoliopsida</taxon>
        <taxon>eudicotyledons</taxon>
        <taxon>Gunneridae</taxon>
        <taxon>Pentapetalae</taxon>
        <taxon>rosids</taxon>
        <taxon>fabids</taxon>
        <taxon>Fabales</taxon>
        <taxon>Fabaceae</taxon>
        <taxon>Papilionoideae</taxon>
        <taxon>50 kb inversion clade</taxon>
        <taxon>NPAAA clade</taxon>
        <taxon>Hologalegina</taxon>
        <taxon>IRL clade</taxon>
        <taxon>Trifolieae</taxon>
        <taxon>Trifolium</taxon>
    </lineage>
</organism>
<protein>
    <submittedName>
        <fullName evidence="3">Putative carboxylesterase 1-like</fullName>
    </submittedName>
</protein>
<dbReference type="InterPro" id="IPR050466">
    <property type="entry name" value="Carboxylest/Gibb_receptor"/>
</dbReference>
<dbReference type="SUPFAM" id="SSF53474">
    <property type="entry name" value="alpha/beta-Hydrolases"/>
    <property type="match status" value="1"/>
</dbReference>
<comment type="caution">
    <text evidence="3">The sequence shown here is derived from an EMBL/GenBank/DDBJ whole genome shotgun (WGS) entry which is preliminary data.</text>
</comment>
<evidence type="ECO:0000313" key="4">
    <source>
        <dbReference type="Proteomes" id="UP000265520"/>
    </source>
</evidence>
<sequence>ISQFHGGGFFFESAFSKLYHEHFNVFVSQANSIVVSVEYRLAPEHPLPACYNDCWNPSLQWVASNQEGS</sequence>
<name>A0A392MQS0_9FABA</name>
<feature type="non-terminal residue" evidence="3">
    <location>
        <position position="1"/>
    </location>
</feature>
<dbReference type="InterPro" id="IPR013094">
    <property type="entry name" value="AB_hydrolase_3"/>
</dbReference>
<dbReference type="Proteomes" id="UP000265520">
    <property type="component" value="Unassembled WGS sequence"/>
</dbReference>